<dbReference type="Proteomes" id="UP001148125">
    <property type="component" value="Unassembled WGS sequence"/>
</dbReference>
<accession>A0ABT5VB97</accession>
<keyword evidence="3" id="KW-1185">Reference proteome</keyword>
<sequence length="277" mass="32429">MGTVATDRWIKGFIEASSKASYRYNNWNVQMETIIEPVSRHFYDLPLHSLHRSLLEQGMFSPDQDVKSIYMHMKKLKMWAYVQKVYLELKQEWEGPDVKVILLPGNEANEVIMNDLGGKMGIGFQDKVILFVTTKTNHFDLRTLLTHEYNHSCRLMHLSKREPELTLLDSLIIEGMAEYAVKVICGERALGKWHNQFTKEKLQSLWDHFYKERIRVKGKHYHRPFLFGSESLGIPLWSGYAMGFEMVRSMMEQKPDSIQKLLSLDSEIILKHSVFKD</sequence>
<dbReference type="InterPro" id="IPR018728">
    <property type="entry name" value="DUF2268"/>
</dbReference>
<organism evidence="2 3">
    <name type="scientific">Alkalihalobacterium chitinilyticum</name>
    <dbReference type="NCBI Taxonomy" id="2980103"/>
    <lineage>
        <taxon>Bacteria</taxon>
        <taxon>Bacillati</taxon>
        <taxon>Bacillota</taxon>
        <taxon>Bacilli</taxon>
        <taxon>Bacillales</taxon>
        <taxon>Bacillaceae</taxon>
        <taxon>Alkalihalobacterium</taxon>
    </lineage>
</organism>
<dbReference type="Pfam" id="PF10026">
    <property type="entry name" value="DUF2268"/>
    <property type="match status" value="1"/>
</dbReference>
<protein>
    <submittedName>
        <fullName evidence="2">DUF2268 domain-containing protein</fullName>
    </submittedName>
</protein>
<feature type="domain" description="DUF2268" evidence="1">
    <location>
        <begin position="79"/>
        <end position="271"/>
    </location>
</feature>
<reference evidence="2" key="1">
    <citation type="submission" date="2024-05" db="EMBL/GenBank/DDBJ databases">
        <title>Alkalihalobacillus sp. strain MEB203 novel alkaliphilic bacterium from Lonar Lake, India.</title>
        <authorList>
            <person name="Joshi A."/>
            <person name="Thite S."/>
            <person name="Mengade P."/>
        </authorList>
    </citation>
    <scope>NUCLEOTIDE SEQUENCE</scope>
    <source>
        <strain evidence="2">MEB 203</strain>
    </source>
</reference>
<dbReference type="RefSeq" id="WP_275117250.1">
    <property type="nucleotide sequence ID" value="NZ_JAOTPO010000002.1"/>
</dbReference>
<evidence type="ECO:0000259" key="1">
    <source>
        <dbReference type="Pfam" id="PF10026"/>
    </source>
</evidence>
<gene>
    <name evidence="2" type="ORF">N7Z68_04430</name>
</gene>
<evidence type="ECO:0000313" key="2">
    <source>
        <dbReference type="EMBL" id="MDE5412622.1"/>
    </source>
</evidence>
<proteinExistence type="predicted"/>
<dbReference type="EMBL" id="JAOTPO010000002">
    <property type="protein sequence ID" value="MDE5412622.1"/>
    <property type="molecule type" value="Genomic_DNA"/>
</dbReference>
<evidence type="ECO:0000313" key="3">
    <source>
        <dbReference type="Proteomes" id="UP001148125"/>
    </source>
</evidence>
<comment type="caution">
    <text evidence="2">The sequence shown here is derived from an EMBL/GenBank/DDBJ whole genome shotgun (WGS) entry which is preliminary data.</text>
</comment>
<name>A0ABT5VB97_9BACI</name>